<dbReference type="PANTHER" id="PTHR37953">
    <property type="entry name" value="UPF0127 PROTEIN MJ1496"/>
    <property type="match status" value="1"/>
</dbReference>
<organism evidence="2 3">
    <name type="scientific">Jannaschia ovalis</name>
    <dbReference type="NCBI Taxonomy" id="3038773"/>
    <lineage>
        <taxon>Bacteria</taxon>
        <taxon>Pseudomonadati</taxon>
        <taxon>Pseudomonadota</taxon>
        <taxon>Alphaproteobacteria</taxon>
        <taxon>Rhodobacterales</taxon>
        <taxon>Roseobacteraceae</taxon>
        <taxon>Jannaschia</taxon>
    </lineage>
</organism>
<dbReference type="PANTHER" id="PTHR37953:SF1">
    <property type="entry name" value="UPF0127 PROTEIN MJ1496"/>
    <property type="match status" value="1"/>
</dbReference>
<dbReference type="Pfam" id="PF02643">
    <property type="entry name" value="DUF192"/>
    <property type="match status" value="1"/>
</dbReference>
<protein>
    <submittedName>
        <fullName evidence="2">DUF192 domain-containing protein</fullName>
    </submittedName>
</protein>
<reference evidence="2 3" key="1">
    <citation type="submission" date="2023-04" db="EMBL/GenBank/DDBJ databases">
        <title>Jannaschia ovalis sp. nov., a marine bacterium isolated from sea tidal flat.</title>
        <authorList>
            <person name="Kwon D.Y."/>
            <person name="Kim J.-J."/>
        </authorList>
    </citation>
    <scope>NUCLEOTIDE SEQUENCE [LARGE SCALE GENOMIC DNA]</scope>
    <source>
        <strain evidence="2 3">GRR-S6-38</strain>
    </source>
</reference>
<gene>
    <name evidence="2" type="ORF">P8627_00410</name>
</gene>
<keyword evidence="1" id="KW-0732">Signal</keyword>
<dbReference type="PROSITE" id="PS51257">
    <property type="entry name" value="PROKAR_LIPOPROTEIN"/>
    <property type="match status" value="1"/>
</dbReference>
<evidence type="ECO:0000313" key="3">
    <source>
        <dbReference type="Proteomes" id="UP001243420"/>
    </source>
</evidence>
<dbReference type="RefSeq" id="WP_279965509.1">
    <property type="nucleotide sequence ID" value="NZ_CP122537.1"/>
</dbReference>
<dbReference type="InterPro" id="IPR038695">
    <property type="entry name" value="Saro_0823-like_sf"/>
</dbReference>
<proteinExistence type="predicted"/>
<feature type="chain" id="PRO_5047077225" evidence="1">
    <location>
        <begin position="28"/>
        <end position="166"/>
    </location>
</feature>
<name>A0ABY8LBP8_9RHOB</name>
<evidence type="ECO:0000256" key="1">
    <source>
        <dbReference type="SAM" id="SignalP"/>
    </source>
</evidence>
<evidence type="ECO:0000313" key="2">
    <source>
        <dbReference type="EMBL" id="WGH78758.1"/>
    </source>
</evidence>
<feature type="signal peptide" evidence="1">
    <location>
        <begin position="1"/>
        <end position="27"/>
    </location>
</feature>
<keyword evidence="3" id="KW-1185">Reference proteome</keyword>
<sequence>MGILHRLIRRGLGGAAAWALTCGAALAACAADRVDIRGEFGKAQFRVELALTTEEQARGLMFREELARMAGMLFVYPRTQEVGFWMRNTLIPLDMIFLDEAGRVVKVHANAIPRDETVIRSGAPTRAVLEINGGMAETLGIDAGDELRSPVMPQDGAAWPCEDASQ</sequence>
<dbReference type="Proteomes" id="UP001243420">
    <property type="component" value="Chromosome"/>
</dbReference>
<dbReference type="EMBL" id="CP122537">
    <property type="protein sequence ID" value="WGH78758.1"/>
    <property type="molecule type" value="Genomic_DNA"/>
</dbReference>
<dbReference type="InterPro" id="IPR003795">
    <property type="entry name" value="DUF192"/>
</dbReference>
<dbReference type="Gene3D" id="2.60.120.1140">
    <property type="entry name" value="Protein of unknown function DUF192"/>
    <property type="match status" value="1"/>
</dbReference>
<accession>A0ABY8LBP8</accession>